<evidence type="ECO:0000313" key="2">
    <source>
        <dbReference type="EMBL" id="KAF3544155.1"/>
    </source>
</evidence>
<dbReference type="EMBL" id="QGKV02000832">
    <property type="protein sequence ID" value="KAF3544155.1"/>
    <property type="molecule type" value="Genomic_DNA"/>
</dbReference>
<feature type="compositionally biased region" description="Basic and acidic residues" evidence="1">
    <location>
        <begin position="34"/>
        <end position="46"/>
    </location>
</feature>
<evidence type="ECO:0000313" key="3">
    <source>
        <dbReference type="Proteomes" id="UP000266723"/>
    </source>
</evidence>
<sequence length="53" mass="6039">MRQSEQVLSHVIIAHPWKEQAISGGAQTTTPSRAAERQKRREKIQGLDHMMIT</sequence>
<proteinExistence type="predicted"/>
<dbReference type="Proteomes" id="UP000266723">
    <property type="component" value="Unassembled WGS sequence"/>
</dbReference>
<feature type="region of interest" description="Disordered" evidence="1">
    <location>
        <begin position="20"/>
        <end position="53"/>
    </location>
</feature>
<evidence type="ECO:0008006" key="4">
    <source>
        <dbReference type="Google" id="ProtNLM"/>
    </source>
</evidence>
<name>A0ABQ7BXM1_BRACR</name>
<reference evidence="2 3" key="1">
    <citation type="journal article" date="2020" name="BMC Genomics">
        <title>Intraspecific diversification of the crop wild relative Brassica cretica Lam. using demographic model selection.</title>
        <authorList>
            <person name="Kioukis A."/>
            <person name="Michalopoulou V.A."/>
            <person name="Briers L."/>
            <person name="Pirintsos S."/>
            <person name="Studholme D.J."/>
            <person name="Pavlidis P."/>
            <person name="Sarris P.F."/>
        </authorList>
    </citation>
    <scope>NUCLEOTIDE SEQUENCE [LARGE SCALE GENOMIC DNA]</scope>
    <source>
        <strain evidence="3">cv. PFS-1207/04</strain>
    </source>
</reference>
<gene>
    <name evidence="2" type="ORF">DY000_02002456</name>
</gene>
<evidence type="ECO:0000256" key="1">
    <source>
        <dbReference type="SAM" id="MobiDB-lite"/>
    </source>
</evidence>
<protein>
    <recommendedName>
        <fullName evidence="4">BHLH domain-containing protein</fullName>
    </recommendedName>
</protein>
<organism evidence="2 3">
    <name type="scientific">Brassica cretica</name>
    <name type="common">Mustard</name>
    <dbReference type="NCBI Taxonomy" id="69181"/>
    <lineage>
        <taxon>Eukaryota</taxon>
        <taxon>Viridiplantae</taxon>
        <taxon>Streptophyta</taxon>
        <taxon>Embryophyta</taxon>
        <taxon>Tracheophyta</taxon>
        <taxon>Spermatophyta</taxon>
        <taxon>Magnoliopsida</taxon>
        <taxon>eudicotyledons</taxon>
        <taxon>Gunneridae</taxon>
        <taxon>Pentapetalae</taxon>
        <taxon>rosids</taxon>
        <taxon>malvids</taxon>
        <taxon>Brassicales</taxon>
        <taxon>Brassicaceae</taxon>
        <taxon>Brassiceae</taxon>
        <taxon>Brassica</taxon>
    </lineage>
</organism>
<keyword evidence="3" id="KW-1185">Reference proteome</keyword>
<comment type="caution">
    <text evidence="2">The sequence shown here is derived from an EMBL/GenBank/DDBJ whole genome shotgun (WGS) entry which is preliminary data.</text>
</comment>
<accession>A0ABQ7BXM1</accession>